<gene>
    <name evidence="6" type="ORF">DDE74_34220</name>
</gene>
<evidence type="ECO:0000313" key="6">
    <source>
        <dbReference type="EMBL" id="AZS75295.1"/>
    </source>
</evidence>
<dbReference type="AlphaFoldDB" id="A0A3Q9KEJ9"/>
<evidence type="ECO:0000259" key="5">
    <source>
        <dbReference type="PROSITE" id="PS50977"/>
    </source>
</evidence>
<organism evidence="6 7">
    <name type="scientific">Streptomyces lydicus</name>
    <dbReference type="NCBI Taxonomy" id="47763"/>
    <lineage>
        <taxon>Bacteria</taxon>
        <taxon>Bacillati</taxon>
        <taxon>Actinomycetota</taxon>
        <taxon>Actinomycetes</taxon>
        <taxon>Kitasatosporales</taxon>
        <taxon>Streptomycetaceae</taxon>
        <taxon>Streptomyces</taxon>
    </lineage>
</organism>
<dbReference type="EMBL" id="CP029042">
    <property type="protein sequence ID" value="AZS75295.1"/>
    <property type="molecule type" value="Genomic_DNA"/>
</dbReference>
<evidence type="ECO:0000256" key="1">
    <source>
        <dbReference type="ARBA" id="ARBA00023015"/>
    </source>
</evidence>
<proteinExistence type="predicted"/>
<dbReference type="PROSITE" id="PS50977">
    <property type="entry name" value="HTH_TETR_2"/>
    <property type="match status" value="1"/>
</dbReference>
<dbReference type="Proteomes" id="UP000275579">
    <property type="component" value="Chromosome"/>
</dbReference>
<dbReference type="PANTHER" id="PTHR47506">
    <property type="entry name" value="TRANSCRIPTIONAL REGULATORY PROTEIN"/>
    <property type="match status" value="1"/>
</dbReference>
<dbReference type="InterPro" id="IPR009057">
    <property type="entry name" value="Homeodomain-like_sf"/>
</dbReference>
<keyword evidence="1" id="KW-0805">Transcription regulation</keyword>
<accession>A0A3Q9KEJ9</accession>
<dbReference type="SUPFAM" id="SSF46689">
    <property type="entry name" value="Homeodomain-like"/>
    <property type="match status" value="1"/>
</dbReference>
<dbReference type="Gene3D" id="1.10.357.10">
    <property type="entry name" value="Tetracycline Repressor, domain 2"/>
    <property type="match status" value="1"/>
</dbReference>
<evidence type="ECO:0000256" key="4">
    <source>
        <dbReference type="PROSITE-ProRule" id="PRU00335"/>
    </source>
</evidence>
<dbReference type="InterPro" id="IPR001647">
    <property type="entry name" value="HTH_TetR"/>
</dbReference>
<keyword evidence="2 4" id="KW-0238">DNA-binding</keyword>
<feature type="DNA-binding region" description="H-T-H motif" evidence="4">
    <location>
        <begin position="28"/>
        <end position="47"/>
    </location>
</feature>
<evidence type="ECO:0000256" key="2">
    <source>
        <dbReference type="ARBA" id="ARBA00023125"/>
    </source>
</evidence>
<sequence>MAVARTPRHKWIDEGLRALAAGGPDAVQIEALAKALGVSKGGFYGYFSDRRALLEEMLDRWEREITDDVEARVEQEGGDAKARLRHLFAIVDTGDGLDTTITTDLAIRDWARHDPAVAERLRRVDNRHMDYLRSLFRAFCADEDEVEARCLITFSLYIADRFVLADHGDRSRADVHELTTRWLLDSPRRPGTSTARR</sequence>
<evidence type="ECO:0000313" key="7">
    <source>
        <dbReference type="Proteomes" id="UP000275579"/>
    </source>
</evidence>
<dbReference type="GO" id="GO:0003677">
    <property type="term" value="F:DNA binding"/>
    <property type="evidence" value="ECO:0007669"/>
    <property type="project" value="UniProtKB-UniRule"/>
</dbReference>
<protein>
    <submittedName>
        <fullName evidence="6">TetR family transcriptional regulator</fullName>
    </submittedName>
</protein>
<dbReference type="PANTHER" id="PTHR47506:SF1">
    <property type="entry name" value="HTH-TYPE TRANSCRIPTIONAL REGULATOR YJDC"/>
    <property type="match status" value="1"/>
</dbReference>
<feature type="domain" description="HTH tetR-type" evidence="5">
    <location>
        <begin position="5"/>
        <end position="65"/>
    </location>
</feature>
<dbReference type="RefSeq" id="WP_127154059.1">
    <property type="nucleotide sequence ID" value="NZ_CP029042.1"/>
</dbReference>
<evidence type="ECO:0000256" key="3">
    <source>
        <dbReference type="ARBA" id="ARBA00023163"/>
    </source>
</evidence>
<dbReference type="Pfam" id="PF00440">
    <property type="entry name" value="TetR_N"/>
    <property type="match status" value="1"/>
</dbReference>
<name>A0A3Q9KEJ9_9ACTN</name>
<reference evidence="6 7" key="1">
    <citation type="submission" date="2018-04" db="EMBL/GenBank/DDBJ databases">
        <title>Complete genome sequences of Streptomyces lydicus strain WYEC and characterization of antagonistic properties of biological control agents.</title>
        <authorList>
            <person name="Mariita R.M."/>
            <person name="Sello J.K."/>
        </authorList>
    </citation>
    <scope>NUCLEOTIDE SEQUENCE [LARGE SCALE GENOMIC DNA]</scope>
    <source>
        <strain evidence="6 7">WYEC 108</strain>
    </source>
</reference>
<keyword evidence="3" id="KW-0804">Transcription</keyword>